<dbReference type="VEuPathDB" id="VectorBase:ASIC000205"/>
<evidence type="ECO:0000313" key="3">
    <source>
        <dbReference type="EnsemblMetazoa" id="ASIC000205-PA"/>
    </source>
</evidence>
<evidence type="ECO:0000313" key="4">
    <source>
        <dbReference type="Proteomes" id="UP000030765"/>
    </source>
</evidence>
<dbReference type="EnsemblMetazoa" id="ASIC000205-RA">
    <property type="protein sequence ID" value="ASIC000205-PA"/>
    <property type="gene ID" value="ASIC000205"/>
</dbReference>
<evidence type="ECO:0000256" key="1">
    <source>
        <dbReference type="SAM" id="MobiDB-lite"/>
    </source>
</evidence>
<reference evidence="2 4" key="1">
    <citation type="journal article" date="2014" name="BMC Genomics">
        <title>Genome sequence of Anopheles sinensis provides insight into genetics basis of mosquito competence for malaria parasites.</title>
        <authorList>
            <person name="Zhou D."/>
            <person name="Zhang D."/>
            <person name="Ding G."/>
            <person name="Shi L."/>
            <person name="Hou Q."/>
            <person name="Ye Y."/>
            <person name="Xu Y."/>
            <person name="Zhou H."/>
            <person name="Xiong C."/>
            <person name="Li S."/>
            <person name="Yu J."/>
            <person name="Hong S."/>
            <person name="Yu X."/>
            <person name="Zou P."/>
            <person name="Chen C."/>
            <person name="Chang X."/>
            <person name="Wang W."/>
            <person name="Lv Y."/>
            <person name="Sun Y."/>
            <person name="Ma L."/>
            <person name="Shen B."/>
            <person name="Zhu C."/>
        </authorList>
    </citation>
    <scope>NUCLEOTIDE SEQUENCE [LARGE SCALE GENOMIC DNA]</scope>
</reference>
<protein>
    <submittedName>
        <fullName evidence="2 3">Uncharacterized protein</fullName>
    </submittedName>
</protein>
<name>A0A084VA06_ANOSI</name>
<gene>
    <name evidence="2" type="ORF">ZHAS_00000205</name>
</gene>
<feature type="compositionally biased region" description="Polar residues" evidence="1">
    <location>
        <begin position="10"/>
        <end position="30"/>
    </location>
</feature>
<evidence type="ECO:0000313" key="2">
    <source>
        <dbReference type="EMBL" id="KFB34800.1"/>
    </source>
</evidence>
<keyword evidence="4" id="KW-1185">Reference proteome</keyword>
<dbReference type="EMBL" id="ATLV01000961">
    <property type="status" value="NOT_ANNOTATED_CDS"/>
    <property type="molecule type" value="Genomic_DNA"/>
</dbReference>
<accession>A0A084VA06</accession>
<feature type="region of interest" description="Disordered" evidence="1">
    <location>
        <begin position="1"/>
        <end position="32"/>
    </location>
</feature>
<proteinExistence type="predicted"/>
<organism evidence="3 4">
    <name type="scientific">Anopheles sinensis</name>
    <name type="common">Mosquito</name>
    <dbReference type="NCBI Taxonomy" id="74873"/>
    <lineage>
        <taxon>Eukaryota</taxon>
        <taxon>Metazoa</taxon>
        <taxon>Ecdysozoa</taxon>
        <taxon>Arthropoda</taxon>
        <taxon>Hexapoda</taxon>
        <taxon>Insecta</taxon>
        <taxon>Pterygota</taxon>
        <taxon>Neoptera</taxon>
        <taxon>Endopterygota</taxon>
        <taxon>Diptera</taxon>
        <taxon>Nematocera</taxon>
        <taxon>Culicoidea</taxon>
        <taxon>Culicidae</taxon>
        <taxon>Anophelinae</taxon>
        <taxon>Anopheles</taxon>
    </lineage>
</organism>
<feature type="region of interest" description="Disordered" evidence="1">
    <location>
        <begin position="133"/>
        <end position="169"/>
    </location>
</feature>
<dbReference type="EMBL" id="KE523925">
    <property type="protein sequence ID" value="KFB34800.1"/>
    <property type="molecule type" value="Genomic_DNA"/>
</dbReference>
<sequence>MENTRDETTRSYAGSENSEGETSSPRTNPTIVDRELELARKRFALERRAFEIDISRRELELEELAIAIEKGTAQRESSKFPTAPSDQQAEAAMAPGHSSSLYNATSVRPAGTAMTSGHSSIQYTAPGARTVESAMAQGHPSRPAHCSGCATSPNRDGAKPPVERSPRSR</sequence>
<feature type="region of interest" description="Disordered" evidence="1">
    <location>
        <begin position="69"/>
        <end position="104"/>
    </location>
</feature>
<dbReference type="AlphaFoldDB" id="A0A084VA06"/>
<feature type="compositionally biased region" description="Basic and acidic residues" evidence="1">
    <location>
        <begin position="156"/>
        <end position="169"/>
    </location>
</feature>
<dbReference type="Proteomes" id="UP000030765">
    <property type="component" value="Unassembled WGS sequence"/>
</dbReference>
<reference evidence="3" key="2">
    <citation type="submission" date="2020-05" db="UniProtKB">
        <authorList>
            <consortium name="EnsemblMetazoa"/>
        </authorList>
    </citation>
    <scope>IDENTIFICATION</scope>
</reference>
<dbReference type="VEuPathDB" id="VectorBase:ASIS007903"/>